<dbReference type="Gene3D" id="3.30.559.10">
    <property type="entry name" value="Chloramphenicol acetyltransferase-like domain"/>
    <property type="match status" value="1"/>
</dbReference>
<reference evidence="4 5" key="1">
    <citation type="submission" date="2021-01" db="EMBL/GenBank/DDBJ databases">
        <title>Draft genome sequence of Micromonospora sp. strain STR1s_6.</title>
        <authorList>
            <person name="Karlyshev A."/>
            <person name="Jawad R."/>
        </authorList>
    </citation>
    <scope>NUCLEOTIDE SEQUENCE [LARGE SCALE GENOMIC DNA]</scope>
    <source>
        <strain evidence="4 5">STR1S-6</strain>
    </source>
</reference>
<evidence type="ECO:0000259" key="2">
    <source>
        <dbReference type="Pfam" id="PF00501"/>
    </source>
</evidence>
<sequence length="804" mass="85545">MLTAHHILLDGWSVPLLSGELFALYDADGDESVLPPVPPYRDYLAWLAAQDQAEAIDAWRNCLAELNGPTLVAPDLGAHRDGDSAGGESALPGMLVETLPVDLTRSVVARARSLGLTMSSVVNACWGLVLGQLTGRDDVVFGGTVSGRPPELPGAERMIGLFINTQPVRVRLAGGTPVREVVRSLQDRQAELVPYQYLGLSEIQRSVGSGVLFDTMAVFENYPLDAENLERAAAGLGAVSGGTVDATHYALSLAATLRGDTCTVRLDHLNDAFGAADAERILARFVRALAAFAAAPERPVGTIDLLAPDERALVLTEFNSTDTARTDANVVELFAAQARRTPEALAVITDERTLTYAELDAASDRLAGELTGRGAGPERLVAVALPRSADLVTGLLAVLKSGAGYAPIDPAQPAARIAALLADLAPELVLTSAATADARPELGDRPVLADRPETWRDEPVRRHPVGPDNVAYVIYTSGSTGRPKGVVVTHAGLANQLRWLAAAHPVGPDDVVLARTAVTFDAAGWELWLPLLNGAAVALAPAEVGREGADLVAFVERVGVTVAQFPPSLLAALPAPSGQHRLARVFAGGEALPVALARDVARDWGVRVVNLYGPTETTIQVTSMTWTPDDPEPRTVPIGRPVAGTRIYVLDAALRPVPVGVSGEIYIAGAQLARGYLGRAGLSAERFVANPFGPPGSRLYRTGDLGSWRRDGALRFQGRGDDQVKVRGFRIELGEVAAVVADHPDVDRAAAVVREDVPGLRRLSPTRWPGRAARRRPRTSWSTPAASRPSSWCRPRWWFSTRCR</sequence>
<comment type="caution">
    <text evidence="4">The sequence shown here is derived from an EMBL/GenBank/DDBJ whole genome shotgun (WGS) entry which is preliminary data.</text>
</comment>
<dbReference type="Proteomes" id="UP000622245">
    <property type="component" value="Unassembled WGS sequence"/>
</dbReference>
<dbReference type="PRINTS" id="PR00154">
    <property type="entry name" value="AMPBINDING"/>
</dbReference>
<keyword evidence="5" id="KW-1185">Reference proteome</keyword>
<gene>
    <name evidence="4" type="ORF">JM949_02610</name>
</gene>
<protein>
    <submittedName>
        <fullName evidence="4">Amino acid adenylation domain-containing protein</fullName>
    </submittedName>
</protein>
<feature type="domain" description="AMP-dependent synthetase/ligase" evidence="2">
    <location>
        <begin position="334"/>
        <end position="677"/>
    </location>
</feature>
<dbReference type="SUPFAM" id="SSF52777">
    <property type="entry name" value="CoA-dependent acyltransferases"/>
    <property type="match status" value="2"/>
</dbReference>
<dbReference type="InterPro" id="IPR001242">
    <property type="entry name" value="Condensation_dom"/>
</dbReference>
<dbReference type="Pfam" id="PF00501">
    <property type="entry name" value="AMP-binding"/>
    <property type="match status" value="1"/>
</dbReference>
<dbReference type="InterPro" id="IPR020845">
    <property type="entry name" value="AMP-binding_CS"/>
</dbReference>
<dbReference type="InterPro" id="IPR023213">
    <property type="entry name" value="CAT-like_dom_sf"/>
</dbReference>
<dbReference type="InterPro" id="IPR010071">
    <property type="entry name" value="AA_adenyl_dom"/>
</dbReference>
<dbReference type="SUPFAM" id="SSF56801">
    <property type="entry name" value="Acetyl-CoA synthetase-like"/>
    <property type="match status" value="1"/>
</dbReference>
<accession>A0ABS1YAK2</accession>
<dbReference type="EMBL" id="JAEVHL010000006">
    <property type="protein sequence ID" value="MBM0274431.1"/>
    <property type="molecule type" value="Genomic_DNA"/>
</dbReference>
<evidence type="ECO:0000259" key="3">
    <source>
        <dbReference type="Pfam" id="PF00668"/>
    </source>
</evidence>
<proteinExistence type="predicted"/>
<name>A0ABS1YAK2_9ACTN</name>
<dbReference type="Pfam" id="PF00668">
    <property type="entry name" value="Condensation"/>
    <property type="match status" value="1"/>
</dbReference>
<evidence type="ECO:0000313" key="5">
    <source>
        <dbReference type="Proteomes" id="UP000622245"/>
    </source>
</evidence>
<feature type="domain" description="Condensation" evidence="3">
    <location>
        <begin position="2"/>
        <end position="312"/>
    </location>
</feature>
<evidence type="ECO:0000256" key="1">
    <source>
        <dbReference type="SAM" id="MobiDB-lite"/>
    </source>
</evidence>
<evidence type="ECO:0000313" key="4">
    <source>
        <dbReference type="EMBL" id="MBM0274431.1"/>
    </source>
</evidence>
<dbReference type="PANTHER" id="PTHR45527:SF1">
    <property type="entry name" value="FATTY ACID SYNTHASE"/>
    <property type="match status" value="1"/>
</dbReference>
<organism evidence="4 5">
    <name type="scientific">Micromonospora tarensis</name>
    <dbReference type="NCBI Taxonomy" id="2806100"/>
    <lineage>
        <taxon>Bacteria</taxon>
        <taxon>Bacillati</taxon>
        <taxon>Actinomycetota</taxon>
        <taxon>Actinomycetes</taxon>
        <taxon>Micromonosporales</taxon>
        <taxon>Micromonosporaceae</taxon>
        <taxon>Micromonospora</taxon>
    </lineage>
</organism>
<dbReference type="Gene3D" id="3.30.300.30">
    <property type="match status" value="1"/>
</dbReference>
<dbReference type="InterPro" id="IPR020459">
    <property type="entry name" value="AMP-binding"/>
</dbReference>
<dbReference type="Gene3D" id="3.40.50.980">
    <property type="match status" value="2"/>
</dbReference>
<dbReference type="Gene3D" id="3.30.559.30">
    <property type="entry name" value="Nonribosomal peptide synthetase, condensation domain"/>
    <property type="match status" value="1"/>
</dbReference>
<dbReference type="PROSITE" id="PS00455">
    <property type="entry name" value="AMP_BINDING"/>
    <property type="match status" value="1"/>
</dbReference>
<dbReference type="NCBIfam" id="TIGR01733">
    <property type="entry name" value="AA-adenyl-dom"/>
    <property type="match status" value="1"/>
</dbReference>
<dbReference type="PANTHER" id="PTHR45527">
    <property type="entry name" value="NONRIBOSOMAL PEPTIDE SYNTHETASE"/>
    <property type="match status" value="1"/>
</dbReference>
<dbReference type="InterPro" id="IPR045851">
    <property type="entry name" value="AMP-bd_C_sf"/>
</dbReference>
<dbReference type="Gene3D" id="2.30.38.10">
    <property type="entry name" value="Luciferase, Domain 3"/>
    <property type="match status" value="1"/>
</dbReference>
<dbReference type="InterPro" id="IPR000873">
    <property type="entry name" value="AMP-dep_synth/lig_dom"/>
</dbReference>
<feature type="region of interest" description="Disordered" evidence="1">
    <location>
        <begin position="765"/>
        <end position="790"/>
    </location>
</feature>